<evidence type="ECO:0000256" key="2">
    <source>
        <dbReference type="ARBA" id="ARBA00022475"/>
    </source>
</evidence>
<name>A0A4W4HEL4_ELEEL</name>
<dbReference type="Pfam" id="PF00003">
    <property type="entry name" value="7tm_3"/>
    <property type="match status" value="1"/>
</dbReference>
<reference evidence="17" key="2">
    <citation type="journal article" date="2017" name="Sci. Adv.">
        <title>A tail of two voltages: Proteomic comparison of the three electric organs of the electric eel.</title>
        <authorList>
            <person name="Traeger L.L."/>
            <person name="Sabat G."/>
            <person name="Barrett-Wilt G.A."/>
            <person name="Wells G.B."/>
            <person name="Sussman M.R."/>
        </authorList>
    </citation>
    <scope>NUCLEOTIDE SEQUENCE [LARGE SCALE GENOMIC DNA]</scope>
</reference>
<dbReference type="GO" id="GO:0004930">
    <property type="term" value="F:G protein-coupled receptor activity"/>
    <property type="evidence" value="ECO:0007669"/>
    <property type="project" value="UniProtKB-KW"/>
</dbReference>
<gene>
    <name evidence="16" type="primary">TAS1R3</name>
</gene>
<dbReference type="CDD" id="cd15290">
    <property type="entry name" value="7tmC_TAS1R3"/>
    <property type="match status" value="1"/>
</dbReference>
<evidence type="ECO:0000256" key="3">
    <source>
        <dbReference type="ARBA" id="ARBA00022692"/>
    </source>
</evidence>
<evidence type="ECO:0000256" key="4">
    <source>
        <dbReference type="ARBA" id="ARBA00022729"/>
    </source>
</evidence>
<dbReference type="PROSITE" id="PS50259">
    <property type="entry name" value="G_PROTEIN_RECEP_F3_4"/>
    <property type="match status" value="1"/>
</dbReference>
<feature type="chain" id="PRO_5044335524" description="Taste receptor type 1 member 3" evidence="14">
    <location>
        <begin position="20"/>
        <end position="851"/>
    </location>
</feature>
<evidence type="ECO:0000256" key="1">
    <source>
        <dbReference type="ARBA" id="ARBA00004651"/>
    </source>
</evidence>
<evidence type="ECO:0000313" key="17">
    <source>
        <dbReference type="Proteomes" id="UP000314983"/>
    </source>
</evidence>
<protein>
    <recommendedName>
        <fullName evidence="12">Taste receptor type 1 member 3</fullName>
    </recommendedName>
</protein>
<keyword evidence="5 13" id="KW-1133">Transmembrane helix</keyword>
<dbReference type="SUPFAM" id="SSF53822">
    <property type="entry name" value="Periplasmic binding protein-like I"/>
    <property type="match status" value="1"/>
</dbReference>
<dbReference type="InterPro" id="IPR028082">
    <property type="entry name" value="Peripla_BP_I"/>
</dbReference>
<dbReference type="InterPro" id="IPR017978">
    <property type="entry name" value="GPCR_3_C"/>
</dbReference>
<feature type="domain" description="G-protein coupled receptors family 3 profile" evidence="15">
    <location>
        <begin position="574"/>
        <end position="840"/>
    </location>
</feature>
<dbReference type="InterPro" id="IPR000068">
    <property type="entry name" value="GPCR_3_Ca_sens_rcpt-rel"/>
</dbReference>
<dbReference type="InterPro" id="IPR038550">
    <property type="entry name" value="GPCR_3_9-Cys_sf"/>
</dbReference>
<feature type="transmembrane region" description="Helical" evidence="13">
    <location>
        <begin position="609"/>
        <end position="632"/>
    </location>
</feature>
<dbReference type="GO" id="GO:0005886">
    <property type="term" value="C:plasma membrane"/>
    <property type="evidence" value="ECO:0007669"/>
    <property type="project" value="UniProtKB-SubCell"/>
</dbReference>
<dbReference type="Proteomes" id="UP000314983">
    <property type="component" value="Chromosome 20"/>
</dbReference>
<feature type="transmembrane region" description="Helical" evidence="13">
    <location>
        <begin position="737"/>
        <end position="759"/>
    </location>
</feature>
<evidence type="ECO:0000256" key="8">
    <source>
        <dbReference type="ARBA" id="ARBA00023170"/>
    </source>
</evidence>
<evidence type="ECO:0000256" key="12">
    <source>
        <dbReference type="ARBA" id="ARBA00040705"/>
    </source>
</evidence>
<dbReference type="Ensembl" id="ENSEEET00000050370.2">
    <property type="protein sequence ID" value="ENSEEEP00000049825.2"/>
    <property type="gene ID" value="ENSEEEG00000023408.2"/>
</dbReference>
<dbReference type="OMA" id="FHLCCYD"/>
<reference evidence="16" key="4">
    <citation type="submission" date="2025-08" db="UniProtKB">
        <authorList>
            <consortium name="Ensembl"/>
        </authorList>
    </citation>
    <scope>IDENTIFICATION</scope>
</reference>
<dbReference type="GO" id="GO:0050917">
    <property type="term" value="P:sensory perception of umami taste"/>
    <property type="evidence" value="ECO:0007669"/>
    <property type="project" value="TreeGrafter"/>
</dbReference>
<organism evidence="16 17">
    <name type="scientific">Electrophorus electricus</name>
    <name type="common">Electric eel</name>
    <name type="synonym">Gymnotus electricus</name>
    <dbReference type="NCBI Taxonomy" id="8005"/>
    <lineage>
        <taxon>Eukaryota</taxon>
        <taxon>Metazoa</taxon>
        <taxon>Chordata</taxon>
        <taxon>Craniata</taxon>
        <taxon>Vertebrata</taxon>
        <taxon>Euteleostomi</taxon>
        <taxon>Actinopterygii</taxon>
        <taxon>Neopterygii</taxon>
        <taxon>Teleostei</taxon>
        <taxon>Ostariophysi</taxon>
        <taxon>Gymnotiformes</taxon>
        <taxon>Gymnotoidei</taxon>
        <taxon>Gymnotidae</taxon>
        <taxon>Electrophorus</taxon>
    </lineage>
</organism>
<dbReference type="AlphaFoldDB" id="A0A4W4HEL4"/>
<feature type="signal peptide" evidence="14">
    <location>
        <begin position="1"/>
        <end position="19"/>
    </location>
</feature>
<feature type="transmembrane region" description="Helical" evidence="13">
    <location>
        <begin position="570"/>
        <end position="597"/>
    </location>
</feature>
<keyword evidence="7 13" id="KW-0472">Membrane</keyword>
<proteinExistence type="inferred from homology"/>
<dbReference type="PRINTS" id="PR00248">
    <property type="entry name" value="GPCRMGR"/>
</dbReference>
<reference evidence="16" key="3">
    <citation type="submission" date="2020-05" db="EMBL/GenBank/DDBJ databases">
        <title>Electrophorus electricus (electric eel) genome, fEleEle1, primary haplotype.</title>
        <authorList>
            <person name="Myers G."/>
            <person name="Meyer A."/>
            <person name="Fedrigo O."/>
            <person name="Formenti G."/>
            <person name="Rhie A."/>
            <person name="Tracey A."/>
            <person name="Sims Y."/>
            <person name="Jarvis E.D."/>
        </authorList>
    </citation>
    <scope>NUCLEOTIDE SEQUENCE [LARGE SCALE GENOMIC DNA]</scope>
</reference>
<feature type="transmembrane region" description="Helical" evidence="13">
    <location>
        <begin position="647"/>
        <end position="667"/>
    </location>
</feature>
<dbReference type="Pfam" id="PF01094">
    <property type="entry name" value="ANF_receptor"/>
    <property type="match status" value="1"/>
</dbReference>
<comment type="similarity">
    <text evidence="11">Belongs to the G-protein coupled receptor 3 family. TAS1R subfamily.</text>
</comment>
<keyword evidence="10" id="KW-0807">Transducer</keyword>
<feature type="transmembrane region" description="Helical" evidence="13">
    <location>
        <begin position="771"/>
        <end position="792"/>
    </location>
</feature>
<evidence type="ECO:0000256" key="5">
    <source>
        <dbReference type="ARBA" id="ARBA00022989"/>
    </source>
</evidence>
<keyword evidence="6" id="KW-0297">G-protein coupled receptor</keyword>
<evidence type="ECO:0000256" key="11">
    <source>
        <dbReference type="ARBA" id="ARBA00038492"/>
    </source>
</evidence>
<dbReference type="FunFam" id="2.10.50.30:FF:000004">
    <property type="entry name" value="Taste receptor type 1 member 3-like protein"/>
    <property type="match status" value="1"/>
</dbReference>
<evidence type="ECO:0000256" key="14">
    <source>
        <dbReference type="SAM" id="SignalP"/>
    </source>
</evidence>
<dbReference type="PANTHER" id="PTHR24061:SF435">
    <property type="entry name" value="TASTE RECEPTOR TYPE 1 MEMBER 3"/>
    <property type="match status" value="1"/>
</dbReference>
<keyword evidence="9" id="KW-0325">Glycoprotein</keyword>
<evidence type="ECO:0000256" key="13">
    <source>
        <dbReference type="SAM" id="Phobius"/>
    </source>
</evidence>
<reference evidence="17" key="1">
    <citation type="journal article" date="2014" name="Science">
        <title>Nonhuman genetics. Genomic basis for the convergent evolution of electric organs.</title>
        <authorList>
            <person name="Gallant J.R."/>
            <person name="Traeger L.L."/>
            <person name="Volkening J.D."/>
            <person name="Moffett H."/>
            <person name="Chen P.H."/>
            <person name="Novina C.D."/>
            <person name="Phillips G.N.Jr."/>
            <person name="Anand R."/>
            <person name="Wells G.B."/>
            <person name="Pinch M."/>
            <person name="Guth R."/>
            <person name="Unguez G.A."/>
            <person name="Albert J.S."/>
            <person name="Zakon H.H."/>
            <person name="Samanta M.P."/>
            <person name="Sussman M.R."/>
        </authorList>
    </citation>
    <scope>NUCLEOTIDE SEQUENCE [LARGE SCALE GENOMIC DNA]</scope>
</reference>
<sequence length="851" mass="93984">MTGQWMLLALCCLLRSGHGENPAWFQNITTSLFKSQGDLLLGGLFPINELTSNLNLLRTDFCLSAFFAERINQYGLALALVMKFTVDEINAIPELLPEITVGFENYDCCNQPGVVIQPTLRFLSAAASEDVEVKCNYTEYATRVMAVIGPCSSELATITGKLLGFFLMPQVSYGATSEDLSDKIQYPSFMRTTPSDHWQAKAVVQLLQEFSWNWVAVVGSDDGYGKQGKQQLSSMAADGNICVAYEGLIPVYDNPVPVILDILDHIVEANVGVVVVFATYQVTTAFFREVIMRNLTAVWVATTSWALYSDLNQLPGMGSVGTVLAFSDITQPLSLLSPYVRELFSRMQEERLQQSQRQTDPNISPLDNPCLGCWDLSPENASIVDTVLVQRTAFSVYAAIYTLAYALHHTLGCNETRCSRHPKRDKIYPWQLLEKLQNISLNLNGTKLDFDQMGNPDIGYDILVWVFGNHTITFQNIGNFNQIITINKDLIKWHTANFTVPTSTCSSECQTGQVHIVKGFHSCCFDCIDCQEGTFQNNTDDIQCTVCPDGQWSTLRSTYCVLPTFTYLSWISYEAIGLVLAGVLILCCQAWVGVLFFRHRSTPLVRAAGGKLAGLCLASLMGGCASVVLFLGEPGNVVCSLQQPLNAFFPTVALSAILAVSLQIVCVIEFPERAPAHLENLRTSGSWMVVLACCGIQAGLTGWFVQQGPSLTDYVASLQVNFVTRFLRCPVEPVLNFGLMMAFNGLLALVSFMCTFMAVKPARQYNLSRDVTISGLAYCVTWVLFIPIYAGLSDKNKSIGQVTVTFLSNMALMGSYYLPKCHLLVKHPELNTDDYFRTYLEGAPPIAPEGD</sequence>
<reference evidence="16" key="5">
    <citation type="submission" date="2025-09" db="UniProtKB">
        <authorList>
            <consortium name="Ensembl"/>
        </authorList>
    </citation>
    <scope>IDENTIFICATION</scope>
</reference>
<dbReference type="Pfam" id="PF07562">
    <property type="entry name" value="NCD3G"/>
    <property type="match status" value="1"/>
</dbReference>
<dbReference type="PANTHER" id="PTHR24061">
    <property type="entry name" value="CALCIUM-SENSING RECEPTOR-RELATED"/>
    <property type="match status" value="1"/>
</dbReference>
<keyword evidence="2" id="KW-1003">Cell membrane</keyword>
<dbReference type="InterPro" id="IPR011500">
    <property type="entry name" value="GPCR_3_9-Cys_dom"/>
</dbReference>
<dbReference type="Gene3D" id="2.10.50.30">
    <property type="entry name" value="GPCR, family 3, nine cysteines domain"/>
    <property type="match status" value="1"/>
</dbReference>
<comment type="subcellular location">
    <subcellularLocation>
        <location evidence="1">Cell membrane</location>
        <topology evidence="1">Multi-pass membrane protein</topology>
    </subcellularLocation>
</comment>
<dbReference type="FunFam" id="3.40.50.2300:FF:000016">
    <property type="entry name" value="Taste 1 receptor member 2"/>
    <property type="match status" value="1"/>
</dbReference>
<evidence type="ECO:0000313" key="16">
    <source>
        <dbReference type="Ensembl" id="ENSEEEP00000049825.2"/>
    </source>
</evidence>
<accession>A0A4W4HEL4</accession>
<evidence type="ECO:0000256" key="9">
    <source>
        <dbReference type="ARBA" id="ARBA00023180"/>
    </source>
</evidence>
<evidence type="ECO:0000256" key="7">
    <source>
        <dbReference type="ARBA" id="ARBA00023136"/>
    </source>
</evidence>
<keyword evidence="3 13" id="KW-0812">Transmembrane</keyword>
<evidence type="ECO:0000259" key="15">
    <source>
        <dbReference type="PROSITE" id="PS50259"/>
    </source>
</evidence>
<keyword evidence="8" id="KW-0675">Receptor</keyword>
<dbReference type="InterPro" id="IPR001828">
    <property type="entry name" value="ANF_lig-bd_rcpt"/>
</dbReference>
<evidence type="ECO:0000256" key="6">
    <source>
        <dbReference type="ARBA" id="ARBA00023040"/>
    </source>
</evidence>
<dbReference type="GO" id="GO:0050916">
    <property type="term" value="P:sensory perception of sweet taste"/>
    <property type="evidence" value="ECO:0007669"/>
    <property type="project" value="TreeGrafter"/>
</dbReference>
<dbReference type="InterPro" id="IPR000337">
    <property type="entry name" value="GPCR_3"/>
</dbReference>
<keyword evidence="17" id="KW-1185">Reference proteome</keyword>
<dbReference type="Gene3D" id="3.40.50.2300">
    <property type="match status" value="2"/>
</dbReference>
<dbReference type="GeneTree" id="ENSGT00940000160679"/>
<dbReference type="STRING" id="8005.ENSEEEP00000049825"/>
<keyword evidence="4 14" id="KW-0732">Signal</keyword>
<evidence type="ECO:0000256" key="10">
    <source>
        <dbReference type="ARBA" id="ARBA00023224"/>
    </source>
</evidence>